<feature type="region of interest" description="Disordered" evidence="1">
    <location>
        <begin position="92"/>
        <end position="113"/>
    </location>
</feature>
<sequence length="474" mass="52919">MMMHLPTLFSAYFNIPPEKLDDAGLIDPFVDLDLPLFIDPLLLEKSSNSIIASEGIDAFRTHFEVLVRLLTVSEKEGDTAWRTAEKHLSLKEPPENGLGYGRRGRSGNSRPSRIRLQVLRTTKDIIKVGSKDPELISLMSFLEEDVGSDTISDLTTRALSDQLCQLTSDFCANLGIPINKSDDLGYSLPTYEAPDGRLKPMVLIPKDIVRDLPVTDSWADVWEATQHNVALRDKVNKLLGGIAQPTIKEQKAAVRSAVLQSSTIFEQFLNAVKSAASSYDQNEDIFGFYRFRDALINNKIITKTVPYDIKKGPNEIHKIVLDAVGAFQHHVEKGNLWEALWADNTPKRERASQLIFYAIADAYCKAHDIDLSAEPNMGGGPVDFKFSTGYTARVLVEMKRSSGTVEHGYNKQLEFYKDAAKSEFAIFVVIDYGDGHIKIKNIEKVRDEKISRGERASDIIVIDAGKKLSASKRK</sequence>
<gene>
    <name evidence="2" type="ORF">BV87_19545</name>
</gene>
<dbReference type="Proteomes" id="UP000037029">
    <property type="component" value="Chromosome"/>
</dbReference>
<dbReference type="EMBL" id="CP020925">
    <property type="protein sequence ID" value="ATP20359.1"/>
    <property type="molecule type" value="Genomic_DNA"/>
</dbReference>
<name>A0A2D1R675_SPHYA</name>
<accession>A0A2D1R675</accession>
<reference evidence="2 3" key="1">
    <citation type="submission" date="2017-04" db="EMBL/GenBank/DDBJ databases">
        <title>Characterization, genome and methylation analysis of a phthalic acid esters degrading strain Sphingobium yanoikuyae SHJ.</title>
        <authorList>
            <person name="Feng L."/>
        </authorList>
    </citation>
    <scope>NUCLEOTIDE SEQUENCE [LARGE SCALE GENOMIC DNA]</scope>
    <source>
        <strain evidence="2 3">SHJ</strain>
    </source>
</reference>
<evidence type="ECO:0000313" key="2">
    <source>
        <dbReference type="EMBL" id="ATP20359.1"/>
    </source>
</evidence>
<protein>
    <submittedName>
        <fullName evidence="2">Uncharacterized protein</fullName>
    </submittedName>
</protein>
<evidence type="ECO:0000256" key="1">
    <source>
        <dbReference type="SAM" id="MobiDB-lite"/>
    </source>
</evidence>
<proteinExistence type="predicted"/>
<dbReference type="AlphaFoldDB" id="A0A2D1R675"/>
<dbReference type="RefSeq" id="WP_048939063.1">
    <property type="nucleotide sequence ID" value="NZ_CP020925.1"/>
</dbReference>
<evidence type="ECO:0000313" key="3">
    <source>
        <dbReference type="Proteomes" id="UP000037029"/>
    </source>
</evidence>
<organism evidence="2 3">
    <name type="scientific">Sphingobium yanoikuyae</name>
    <name type="common">Sphingomonas yanoikuyae</name>
    <dbReference type="NCBI Taxonomy" id="13690"/>
    <lineage>
        <taxon>Bacteria</taxon>
        <taxon>Pseudomonadati</taxon>
        <taxon>Pseudomonadota</taxon>
        <taxon>Alphaproteobacteria</taxon>
        <taxon>Sphingomonadales</taxon>
        <taxon>Sphingomonadaceae</taxon>
        <taxon>Sphingobium</taxon>
    </lineage>
</organism>